<dbReference type="CTD" id="20236737"/>
<dbReference type="OrthoDB" id="5846619at2759"/>
<name>V3Z0Z1_LOTGI</name>
<evidence type="ECO:0000256" key="3">
    <source>
        <dbReference type="SAM" id="SignalP"/>
    </source>
</evidence>
<dbReference type="Pfam" id="PF17818">
    <property type="entry name" value="KCT2"/>
    <property type="match status" value="1"/>
</dbReference>
<feature type="transmembrane region" description="Helical" evidence="2">
    <location>
        <begin position="342"/>
        <end position="360"/>
    </location>
</feature>
<keyword evidence="2" id="KW-0812">Transmembrane</keyword>
<keyword evidence="2" id="KW-0472">Membrane</keyword>
<organism evidence="4 5">
    <name type="scientific">Lottia gigantea</name>
    <name type="common">Giant owl limpet</name>
    <dbReference type="NCBI Taxonomy" id="225164"/>
    <lineage>
        <taxon>Eukaryota</taxon>
        <taxon>Metazoa</taxon>
        <taxon>Spiralia</taxon>
        <taxon>Lophotrochozoa</taxon>
        <taxon>Mollusca</taxon>
        <taxon>Gastropoda</taxon>
        <taxon>Patellogastropoda</taxon>
        <taxon>Lottioidea</taxon>
        <taxon>Lottiidae</taxon>
        <taxon>Lottia</taxon>
    </lineage>
</organism>
<sequence length="413" mass="44008">MKKLQIIFLLCVTGVSFISALKNATDGVQELTKDHSTKVMKDSAFNSTNIMDNPINVTKASTGGKDGGNKTVTNSWHITTDRGDDPNRGATKNNSTVVPKVPTGNSSNGDGERPTDPNRGATKNNSTVVPIVPTVKTDSEYGKYPTDPNMGATKVNSTVVPKVPTGDPDYEDGEHPTDPNGGATKNNSTVVPIVPTVKTGSEYGEHPTDPNRGATKVNSTVVLKVPTGNSSNGDGERPTDPNRGATKNNSTVVPIVPTVKTGSEYGEHPTDPNRGATKVNSTVVPKVPTVKTPVQQTTVTRGGKSGTNDNDQESPQPQENGINLSKEKDYTPEADSPSSGHFMGYLLTAIILCVAGYVVFHNKQKIIAFIVEGRSGRQRRRTGNGVEYKKLHSNVEEVMPSLDQSAASKHFIY</sequence>
<dbReference type="HOGENOM" id="CLU_666130_0_0_1"/>
<dbReference type="PANTHER" id="PTHR16502">
    <property type="entry name" value="KERATINOCYTE-ASSOCIATED TRANSMEMBRANE PROTEIN 2"/>
    <property type="match status" value="1"/>
</dbReference>
<feature type="signal peptide" evidence="3">
    <location>
        <begin position="1"/>
        <end position="20"/>
    </location>
</feature>
<dbReference type="EMBL" id="KB203566">
    <property type="protein sequence ID" value="ESO84193.1"/>
    <property type="molecule type" value="Genomic_DNA"/>
</dbReference>
<dbReference type="AlphaFoldDB" id="V3Z0Z1"/>
<evidence type="ECO:0000313" key="5">
    <source>
        <dbReference type="Proteomes" id="UP000030746"/>
    </source>
</evidence>
<dbReference type="OMA" id="ILRWFAY"/>
<protein>
    <recommendedName>
        <fullName evidence="6">Trans-golgi network protein 2</fullName>
    </recommendedName>
</protein>
<keyword evidence="3" id="KW-0732">Signal</keyword>
<evidence type="ECO:0000313" key="4">
    <source>
        <dbReference type="EMBL" id="ESO84193.1"/>
    </source>
</evidence>
<feature type="region of interest" description="Disordered" evidence="1">
    <location>
        <begin position="58"/>
        <end position="125"/>
    </location>
</feature>
<feature type="region of interest" description="Disordered" evidence="1">
    <location>
        <begin position="224"/>
        <end position="337"/>
    </location>
</feature>
<feature type="region of interest" description="Disordered" evidence="1">
    <location>
        <begin position="138"/>
        <end position="190"/>
    </location>
</feature>
<proteinExistence type="predicted"/>
<dbReference type="Proteomes" id="UP000030746">
    <property type="component" value="Unassembled WGS sequence"/>
</dbReference>
<accession>V3Z0Z1</accession>
<feature type="compositionally biased region" description="Low complexity" evidence="1">
    <location>
        <begin position="282"/>
        <end position="300"/>
    </location>
</feature>
<evidence type="ECO:0000256" key="1">
    <source>
        <dbReference type="SAM" id="MobiDB-lite"/>
    </source>
</evidence>
<evidence type="ECO:0008006" key="6">
    <source>
        <dbReference type="Google" id="ProtNLM"/>
    </source>
</evidence>
<keyword evidence="2" id="KW-1133">Transmembrane helix</keyword>
<dbReference type="STRING" id="225164.V3Z0Z1"/>
<dbReference type="InterPro" id="IPR037645">
    <property type="entry name" value="KCT2"/>
</dbReference>
<reference evidence="4 5" key="1">
    <citation type="journal article" date="2013" name="Nature">
        <title>Insights into bilaterian evolution from three spiralian genomes.</title>
        <authorList>
            <person name="Simakov O."/>
            <person name="Marletaz F."/>
            <person name="Cho S.J."/>
            <person name="Edsinger-Gonzales E."/>
            <person name="Havlak P."/>
            <person name="Hellsten U."/>
            <person name="Kuo D.H."/>
            <person name="Larsson T."/>
            <person name="Lv J."/>
            <person name="Arendt D."/>
            <person name="Savage R."/>
            <person name="Osoegawa K."/>
            <person name="de Jong P."/>
            <person name="Grimwood J."/>
            <person name="Chapman J.A."/>
            <person name="Shapiro H."/>
            <person name="Aerts A."/>
            <person name="Otillar R.P."/>
            <person name="Terry A.Y."/>
            <person name="Boore J.L."/>
            <person name="Grigoriev I.V."/>
            <person name="Lindberg D.R."/>
            <person name="Seaver E.C."/>
            <person name="Weisblat D.A."/>
            <person name="Putnam N.H."/>
            <person name="Rokhsar D.S."/>
        </authorList>
    </citation>
    <scope>NUCLEOTIDE SEQUENCE [LARGE SCALE GENOMIC DNA]</scope>
</reference>
<dbReference type="PANTHER" id="PTHR16502:SF0">
    <property type="entry name" value="KERATINOCYTE-ASSOCIATED TRANSMEMBRANE PROTEIN 2"/>
    <property type="match status" value="1"/>
</dbReference>
<dbReference type="GeneID" id="20236737"/>
<gene>
    <name evidence="4" type="ORF">LOTGIDRAFT_155518</name>
</gene>
<feature type="compositionally biased region" description="Polar residues" evidence="1">
    <location>
        <begin position="224"/>
        <end position="233"/>
    </location>
</feature>
<keyword evidence="5" id="KW-1185">Reference proteome</keyword>
<feature type="compositionally biased region" description="Polar residues" evidence="1">
    <location>
        <begin position="306"/>
        <end position="323"/>
    </location>
</feature>
<dbReference type="RefSeq" id="XP_009065314.1">
    <property type="nucleotide sequence ID" value="XM_009067066.1"/>
</dbReference>
<dbReference type="KEGG" id="lgi:LOTGIDRAFT_155518"/>
<feature type="compositionally biased region" description="Polar residues" evidence="1">
    <location>
        <begin position="90"/>
        <end position="109"/>
    </location>
</feature>
<feature type="chain" id="PRO_5004715712" description="Trans-golgi network protein 2" evidence="3">
    <location>
        <begin position="21"/>
        <end position="413"/>
    </location>
</feature>
<evidence type="ECO:0000256" key="2">
    <source>
        <dbReference type="SAM" id="Phobius"/>
    </source>
</evidence>